<organism evidence="2 3">
    <name type="scientific">Prauserella marina</name>
    <dbReference type="NCBI Taxonomy" id="530584"/>
    <lineage>
        <taxon>Bacteria</taxon>
        <taxon>Bacillati</taxon>
        <taxon>Actinomycetota</taxon>
        <taxon>Actinomycetes</taxon>
        <taxon>Pseudonocardiales</taxon>
        <taxon>Pseudonocardiaceae</taxon>
        <taxon>Prauserella</taxon>
    </lineage>
</organism>
<proteinExistence type="predicted"/>
<reference evidence="2 3" key="1">
    <citation type="submission" date="2016-10" db="EMBL/GenBank/DDBJ databases">
        <authorList>
            <person name="de Groot N.N."/>
        </authorList>
    </citation>
    <scope>NUCLEOTIDE SEQUENCE [LARGE SCALE GENOMIC DNA]</scope>
    <source>
        <strain evidence="2 3">CGMCC 4.5506</strain>
    </source>
</reference>
<protein>
    <submittedName>
        <fullName evidence="2">Uncharacterized protein</fullName>
    </submittedName>
</protein>
<dbReference type="AlphaFoldDB" id="A0A1G6YZH8"/>
<keyword evidence="3" id="KW-1185">Reference proteome</keyword>
<evidence type="ECO:0000256" key="1">
    <source>
        <dbReference type="SAM" id="MobiDB-lite"/>
    </source>
</evidence>
<sequence>MRGRNRLSSPSIGSQFAPSPSKGSKWAIHAKNARSAFPMLNKAFEKVDDRANDVAEVLRVAGDALPDSDVIAIAHGIADRTGRPIEDVEAAAGVKARRLSHQD</sequence>
<feature type="compositionally biased region" description="Polar residues" evidence="1">
    <location>
        <begin position="1"/>
        <end position="22"/>
    </location>
</feature>
<dbReference type="Proteomes" id="UP000199494">
    <property type="component" value="Unassembled WGS sequence"/>
</dbReference>
<name>A0A1G6YZH8_9PSEU</name>
<feature type="region of interest" description="Disordered" evidence="1">
    <location>
        <begin position="1"/>
        <end position="25"/>
    </location>
</feature>
<dbReference type="STRING" id="530584.SAMN05421630_11531"/>
<dbReference type="EMBL" id="FMZE01000015">
    <property type="protein sequence ID" value="SDD95711.1"/>
    <property type="molecule type" value="Genomic_DNA"/>
</dbReference>
<gene>
    <name evidence="2" type="ORF">SAMN05421630_11531</name>
</gene>
<evidence type="ECO:0000313" key="3">
    <source>
        <dbReference type="Proteomes" id="UP000199494"/>
    </source>
</evidence>
<accession>A0A1G6YZH8</accession>
<evidence type="ECO:0000313" key="2">
    <source>
        <dbReference type="EMBL" id="SDD95711.1"/>
    </source>
</evidence>